<dbReference type="InterPro" id="IPR010679">
    <property type="entry name" value="DUF1254"/>
</dbReference>
<sequence length="387" mass="42177">MSKRWLCAWGTVAAALVLSGCGLTVTKAGTDPVANLAPRSTPNGMVLVSPDNFVRAVTDQEFTNVVNENGFGRFFHMRELTPIDRQMVVRSNRDTLYSAAVFDLQAAPVTLTLPDPGHRYMSAQVINQDEYVTDMFYGGGEHALDEEHVGTRYAMVIVRILADPNDPADMATAHRLQDAITVSQDNTGSFDVPRWDPVSQKKVTDALLELAQTIPDTRGMFGTETDTDPVRHLIGAAAAWGGNSEKEALYLNVTPTRNDGNTVYRLTVKDVPVKAFWSVTVYNKNGYLTENPQQAYSVNDITADKSADGSVTVQFGGCSDDNTANCLPITPGWNYLVRLYQPEKEILSGKWVFPAAQPEEPTNSETRPAAPTPTSAPAPAPPARPSR</sequence>
<keyword evidence="2" id="KW-0732">Signal</keyword>
<dbReference type="EMBL" id="MVHH01000011">
    <property type="protein sequence ID" value="OQZ99343.1"/>
    <property type="molecule type" value="Genomic_DNA"/>
</dbReference>
<dbReference type="InterPro" id="IPR037049">
    <property type="entry name" value="DUF1214_C_sf"/>
</dbReference>
<feature type="domain" description="DUF1254" evidence="4">
    <location>
        <begin position="72"/>
        <end position="128"/>
    </location>
</feature>
<dbReference type="Gene3D" id="2.60.40.1610">
    <property type="entry name" value="Domain of unknown function DUF1254"/>
    <property type="match status" value="1"/>
</dbReference>
<gene>
    <name evidence="5" type="ORF">BST15_07750</name>
</gene>
<dbReference type="InterPro" id="IPR010621">
    <property type="entry name" value="DUF1214"/>
</dbReference>
<keyword evidence="6" id="KW-1185">Reference proteome</keyword>
<dbReference type="InterPro" id="IPR037050">
    <property type="entry name" value="DUF1254_sf"/>
</dbReference>
<evidence type="ECO:0000256" key="2">
    <source>
        <dbReference type="SAM" id="SignalP"/>
    </source>
</evidence>
<dbReference type="SUPFAM" id="SSF160935">
    <property type="entry name" value="VPA0735-like"/>
    <property type="match status" value="1"/>
</dbReference>
<dbReference type="Gene3D" id="2.60.120.600">
    <property type="entry name" value="Domain of unknown function DUF1214, C-terminal domain"/>
    <property type="match status" value="1"/>
</dbReference>
<dbReference type="PROSITE" id="PS51257">
    <property type="entry name" value="PROKAR_LIPOPROTEIN"/>
    <property type="match status" value="1"/>
</dbReference>
<feature type="signal peptide" evidence="2">
    <location>
        <begin position="1"/>
        <end position="28"/>
    </location>
</feature>
<dbReference type="Proteomes" id="UP000192327">
    <property type="component" value="Unassembled WGS sequence"/>
</dbReference>
<comment type="caution">
    <text evidence="5">The sequence shown here is derived from an EMBL/GenBank/DDBJ whole genome shotgun (WGS) entry which is preliminary data.</text>
</comment>
<protein>
    <submittedName>
        <fullName evidence="5">Carboxylesterase</fullName>
    </submittedName>
</protein>
<feature type="domain" description="DUF1214" evidence="3">
    <location>
        <begin position="258"/>
        <end position="344"/>
    </location>
</feature>
<feature type="compositionally biased region" description="Pro residues" evidence="1">
    <location>
        <begin position="370"/>
        <end position="387"/>
    </location>
</feature>
<organism evidence="5 6">
    <name type="scientific">Mycolicibacter arupensis</name>
    <dbReference type="NCBI Taxonomy" id="342002"/>
    <lineage>
        <taxon>Bacteria</taxon>
        <taxon>Bacillati</taxon>
        <taxon>Actinomycetota</taxon>
        <taxon>Actinomycetes</taxon>
        <taxon>Mycobacteriales</taxon>
        <taxon>Mycobacteriaceae</taxon>
        <taxon>Mycolicibacter</taxon>
    </lineage>
</organism>
<evidence type="ECO:0000259" key="3">
    <source>
        <dbReference type="Pfam" id="PF06742"/>
    </source>
</evidence>
<proteinExistence type="predicted"/>
<dbReference type="PANTHER" id="PTHR36509">
    <property type="entry name" value="BLL3101 PROTEIN"/>
    <property type="match status" value="1"/>
</dbReference>
<dbReference type="PANTHER" id="PTHR36509:SF2">
    <property type="entry name" value="BLL3101 PROTEIN"/>
    <property type="match status" value="1"/>
</dbReference>
<feature type="chain" id="PRO_5046797320" evidence="2">
    <location>
        <begin position="29"/>
        <end position="387"/>
    </location>
</feature>
<dbReference type="Pfam" id="PF06742">
    <property type="entry name" value="DUF1214"/>
    <property type="match status" value="1"/>
</dbReference>
<feature type="region of interest" description="Disordered" evidence="1">
    <location>
        <begin position="356"/>
        <end position="387"/>
    </location>
</feature>
<evidence type="ECO:0000313" key="5">
    <source>
        <dbReference type="EMBL" id="OQZ99343.1"/>
    </source>
</evidence>
<evidence type="ECO:0000313" key="6">
    <source>
        <dbReference type="Proteomes" id="UP000192327"/>
    </source>
</evidence>
<evidence type="ECO:0000259" key="4">
    <source>
        <dbReference type="Pfam" id="PF06863"/>
    </source>
</evidence>
<name>A0ABX3RYR6_9MYCO</name>
<reference evidence="5 6" key="1">
    <citation type="submission" date="2016-12" db="EMBL/GenBank/DDBJ databases">
        <title>The new phylogeny of genus Mycobacterium.</title>
        <authorList>
            <person name="Tortoli E."/>
            <person name="Trovato A."/>
            <person name="Cirillo D.M."/>
        </authorList>
    </citation>
    <scope>NUCLEOTIDE SEQUENCE [LARGE SCALE GENOMIC DNA]</scope>
    <source>
        <strain evidence="5 6">DSM 44942</strain>
    </source>
</reference>
<accession>A0ABX3RYR6</accession>
<dbReference type="Pfam" id="PF06863">
    <property type="entry name" value="DUF1254"/>
    <property type="match status" value="1"/>
</dbReference>
<evidence type="ECO:0000256" key="1">
    <source>
        <dbReference type="SAM" id="MobiDB-lite"/>
    </source>
</evidence>